<dbReference type="RefSeq" id="WP_186100795.1">
    <property type="nucleotide sequence ID" value="NZ_CADEXM010000005.1"/>
</dbReference>
<sequence>MSSFVAVADPRPSSTPIEGTLTNDGFFPDVDLAALRNDMRLDGTVTRERLAHATREAMLSVNDELSAWRATQREAGARTLQDVPADLIDGTSRLVYRYLRAVYHLAHADVTEKYRGYDTTKSGARDDDELCHTVNESRRNARWAVSDILRRPRSTIELI</sequence>
<dbReference type="EMBL" id="CP104214">
    <property type="protein sequence ID" value="UWX70348.1"/>
    <property type="molecule type" value="Genomic_DNA"/>
</dbReference>
<organism evidence="2 3">
    <name type="scientific">Burkholderia gladioli</name>
    <name type="common">Pseudomonas marginata</name>
    <name type="synonym">Phytomonas marginata</name>
    <dbReference type="NCBI Taxonomy" id="28095"/>
    <lineage>
        <taxon>Bacteria</taxon>
        <taxon>Pseudomonadati</taxon>
        <taxon>Pseudomonadota</taxon>
        <taxon>Betaproteobacteria</taxon>
        <taxon>Burkholderiales</taxon>
        <taxon>Burkholderiaceae</taxon>
        <taxon>Burkholderia</taxon>
    </lineage>
</organism>
<dbReference type="Proteomes" id="UP001059745">
    <property type="component" value="Chromosome 1"/>
</dbReference>
<accession>A0AB38TUL5</accession>
<feature type="region of interest" description="Disordered" evidence="1">
    <location>
        <begin position="1"/>
        <end position="20"/>
    </location>
</feature>
<gene>
    <name evidence="2" type="ORF">NYZ96_00785</name>
</gene>
<evidence type="ECO:0000256" key="1">
    <source>
        <dbReference type="SAM" id="MobiDB-lite"/>
    </source>
</evidence>
<dbReference type="AlphaFoldDB" id="A0AB38TUL5"/>
<name>A0AB38TUL5_BURGA</name>
<evidence type="ECO:0000313" key="2">
    <source>
        <dbReference type="EMBL" id="UWX70348.1"/>
    </source>
</evidence>
<reference evidence="2" key="1">
    <citation type="submission" date="2022-09" db="EMBL/GenBank/DDBJ databases">
        <title>Genomic of Burkholderia gladioli.</title>
        <authorList>
            <person name="Wu H."/>
        </authorList>
    </citation>
    <scope>NUCLEOTIDE SEQUENCE</scope>
    <source>
        <strain evidence="2">ZN-S4</strain>
    </source>
</reference>
<evidence type="ECO:0000313" key="3">
    <source>
        <dbReference type="Proteomes" id="UP001059745"/>
    </source>
</evidence>
<proteinExistence type="predicted"/>
<dbReference type="Pfam" id="PF05926">
    <property type="entry name" value="Phage_GPL"/>
    <property type="match status" value="1"/>
</dbReference>
<dbReference type="InterPro" id="IPR009225">
    <property type="entry name" value="Phage_head_completion_GpL"/>
</dbReference>
<protein>
    <submittedName>
        <fullName evidence="2">Head completion/stabilization protein</fullName>
    </submittedName>
</protein>